<sequence length="71" mass="8115">MSQNARPEKKAIVQMTLTLFEDGQFTVTGIPRDEFIAKGFLVKAQEAIYEKFKAQQSAPRIEVPRMTLKEN</sequence>
<name>A0A0F9NSX7_9ZZZZ</name>
<dbReference type="AlphaFoldDB" id="A0A0F9NSX7"/>
<comment type="caution">
    <text evidence="1">The sequence shown here is derived from an EMBL/GenBank/DDBJ whole genome shotgun (WGS) entry which is preliminary data.</text>
</comment>
<gene>
    <name evidence="1" type="ORF">LCGC14_0929370</name>
</gene>
<proteinExistence type="predicted"/>
<protein>
    <submittedName>
        <fullName evidence="1">Uncharacterized protein</fullName>
    </submittedName>
</protein>
<dbReference type="EMBL" id="LAZR01003184">
    <property type="protein sequence ID" value="KKN21039.1"/>
    <property type="molecule type" value="Genomic_DNA"/>
</dbReference>
<accession>A0A0F9NSX7</accession>
<evidence type="ECO:0000313" key="1">
    <source>
        <dbReference type="EMBL" id="KKN21039.1"/>
    </source>
</evidence>
<organism evidence="1">
    <name type="scientific">marine sediment metagenome</name>
    <dbReference type="NCBI Taxonomy" id="412755"/>
    <lineage>
        <taxon>unclassified sequences</taxon>
        <taxon>metagenomes</taxon>
        <taxon>ecological metagenomes</taxon>
    </lineage>
</organism>
<reference evidence="1" key="1">
    <citation type="journal article" date="2015" name="Nature">
        <title>Complex archaea that bridge the gap between prokaryotes and eukaryotes.</title>
        <authorList>
            <person name="Spang A."/>
            <person name="Saw J.H."/>
            <person name="Jorgensen S.L."/>
            <person name="Zaremba-Niedzwiedzka K."/>
            <person name="Martijn J."/>
            <person name="Lind A.E."/>
            <person name="van Eijk R."/>
            <person name="Schleper C."/>
            <person name="Guy L."/>
            <person name="Ettema T.J."/>
        </authorList>
    </citation>
    <scope>NUCLEOTIDE SEQUENCE</scope>
</reference>